<feature type="coiled-coil region" evidence="5">
    <location>
        <begin position="130"/>
        <end position="175"/>
    </location>
</feature>
<keyword evidence="2 4" id="KW-0863">Zinc-finger</keyword>
<dbReference type="PROSITE" id="PS00518">
    <property type="entry name" value="ZF_RING_1"/>
    <property type="match status" value="1"/>
</dbReference>
<evidence type="ECO:0000313" key="9">
    <source>
        <dbReference type="Proteomes" id="UP001374579"/>
    </source>
</evidence>
<dbReference type="SUPFAM" id="SSF63829">
    <property type="entry name" value="Calcium-dependent phosphotriesterase"/>
    <property type="match status" value="1"/>
</dbReference>
<evidence type="ECO:0000256" key="3">
    <source>
        <dbReference type="ARBA" id="ARBA00022833"/>
    </source>
</evidence>
<evidence type="ECO:0000313" key="8">
    <source>
        <dbReference type="EMBL" id="KAK7088644.1"/>
    </source>
</evidence>
<dbReference type="PANTHER" id="PTHR25462">
    <property type="entry name" value="BONUS, ISOFORM C-RELATED"/>
    <property type="match status" value="1"/>
</dbReference>
<dbReference type="Gene3D" id="3.30.160.60">
    <property type="entry name" value="Classic Zinc Finger"/>
    <property type="match status" value="1"/>
</dbReference>
<dbReference type="InterPro" id="IPR013083">
    <property type="entry name" value="Znf_RING/FYVE/PHD"/>
</dbReference>
<keyword evidence="3" id="KW-0862">Zinc</keyword>
<dbReference type="AlphaFoldDB" id="A0AAN9AKV3"/>
<proteinExistence type="predicted"/>
<evidence type="ECO:0000256" key="1">
    <source>
        <dbReference type="ARBA" id="ARBA00022723"/>
    </source>
</evidence>
<name>A0AAN9AKV3_9CAEN</name>
<dbReference type="Pfam" id="PF13445">
    <property type="entry name" value="zf-RING_UBOX"/>
    <property type="match status" value="1"/>
</dbReference>
<dbReference type="SUPFAM" id="SSF101898">
    <property type="entry name" value="NHL repeat"/>
    <property type="match status" value="1"/>
</dbReference>
<evidence type="ECO:0000259" key="7">
    <source>
        <dbReference type="PROSITE" id="PS50119"/>
    </source>
</evidence>
<dbReference type="SMART" id="SM00184">
    <property type="entry name" value="RING"/>
    <property type="match status" value="1"/>
</dbReference>
<dbReference type="PANTHER" id="PTHR25462:SF296">
    <property type="entry name" value="MEIOTIC P26, ISOFORM F"/>
    <property type="match status" value="1"/>
</dbReference>
<evidence type="ECO:0000256" key="4">
    <source>
        <dbReference type="PROSITE-ProRule" id="PRU00024"/>
    </source>
</evidence>
<organism evidence="8 9">
    <name type="scientific">Littorina saxatilis</name>
    <dbReference type="NCBI Taxonomy" id="31220"/>
    <lineage>
        <taxon>Eukaryota</taxon>
        <taxon>Metazoa</taxon>
        <taxon>Spiralia</taxon>
        <taxon>Lophotrochozoa</taxon>
        <taxon>Mollusca</taxon>
        <taxon>Gastropoda</taxon>
        <taxon>Caenogastropoda</taxon>
        <taxon>Littorinimorpha</taxon>
        <taxon>Littorinoidea</taxon>
        <taxon>Littorinidae</taxon>
        <taxon>Littorina</taxon>
    </lineage>
</organism>
<dbReference type="Proteomes" id="UP001374579">
    <property type="component" value="Unassembled WGS sequence"/>
</dbReference>
<comment type="caution">
    <text evidence="8">The sequence shown here is derived from an EMBL/GenBank/DDBJ whole genome shotgun (WGS) entry which is preliminary data.</text>
</comment>
<evidence type="ECO:0000259" key="6">
    <source>
        <dbReference type="PROSITE" id="PS50089"/>
    </source>
</evidence>
<protein>
    <submittedName>
        <fullName evidence="8">Uncharacterized protein</fullName>
    </submittedName>
</protein>
<gene>
    <name evidence="8" type="ORF">V1264_022543</name>
</gene>
<dbReference type="InterPro" id="IPR001841">
    <property type="entry name" value="Znf_RING"/>
</dbReference>
<dbReference type="InterPro" id="IPR000315">
    <property type="entry name" value="Znf_B-box"/>
</dbReference>
<dbReference type="InterPro" id="IPR027370">
    <property type="entry name" value="Znf-RING_euk"/>
</dbReference>
<dbReference type="EMBL" id="JBAMIC010004070">
    <property type="protein sequence ID" value="KAK7088644.1"/>
    <property type="molecule type" value="Genomic_DNA"/>
</dbReference>
<dbReference type="SUPFAM" id="SSF57850">
    <property type="entry name" value="RING/U-box"/>
    <property type="match status" value="1"/>
</dbReference>
<feature type="domain" description="B box-type" evidence="7">
    <location>
        <begin position="92"/>
        <end position="133"/>
    </location>
</feature>
<dbReference type="GO" id="GO:0008270">
    <property type="term" value="F:zinc ion binding"/>
    <property type="evidence" value="ECO:0007669"/>
    <property type="project" value="UniProtKB-KW"/>
</dbReference>
<evidence type="ECO:0000256" key="5">
    <source>
        <dbReference type="SAM" id="Coils"/>
    </source>
</evidence>
<evidence type="ECO:0000256" key="2">
    <source>
        <dbReference type="ARBA" id="ARBA00022771"/>
    </source>
</evidence>
<keyword evidence="9" id="KW-1185">Reference proteome</keyword>
<dbReference type="Pfam" id="PF00643">
    <property type="entry name" value="zf-B_box"/>
    <property type="match status" value="1"/>
</dbReference>
<dbReference type="SUPFAM" id="SSF57845">
    <property type="entry name" value="B-box zinc-binding domain"/>
    <property type="match status" value="1"/>
</dbReference>
<dbReference type="PROSITE" id="PS50119">
    <property type="entry name" value="ZF_BBOX"/>
    <property type="match status" value="1"/>
</dbReference>
<dbReference type="PROSITE" id="PS50089">
    <property type="entry name" value="ZF_RING_2"/>
    <property type="match status" value="1"/>
</dbReference>
<reference evidence="8 9" key="1">
    <citation type="submission" date="2024-02" db="EMBL/GenBank/DDBJ databases">
        <title>Chromosome-scale genome assembly of the rough periwinkle Littorina saxatilis.</title>
        <authorList>
            <person name="De Jode A."/>
            <person name="Faria R."/>
            <person name="Formenti G."/>
            <person name="Sims Y."/>
            <person name="Smith T.P."/>
            <person name="Tracey A."/>
            <person name="Wood J.M.D."/>
            <person name="Zagrodzka Z.B."/>
            <person name="Johannesson K."/>
            <person name="Butlin R.K."/>
            <person name="Leder E.H."/>
        </authorList>
    </citation>
    <scope>NUCLEOTIDE SEQUENCE [LARGE SCALE GENOMIC DNA]</scope>
    <source>
        <strain evidence="8">Snail1</strain>
        <tissue evidence="8">Muscle</tissue>
    </source>
</reference>
<dbReference type="Gene3D" id="3.30.40.10">
    <property type="entry name" value="Zinc/RING finger domain, C3HC4 (zinc finger)"/>
    <property type="match status" value="1"/>
</dbReference>
<feature type="domain" description="RING-type" evidence="6">
    <location>
        <begin position="22"/>
        <end position="64"/>
    </location>
</feature>
<keyword evidence="1" id="KW-0479">Metal-binding</keyword>
<keyword evidence="5" id="KW-0175">Coiled coil</keyword>
<accession>A0AAN9AKV3</accession>
<dbReference type="InterPro" id="IPR047153">
    <property type="entry name" value="TRIM45/56/19-like"/>
</dbReference>
<sequence>MATGGSDASLPSLSSKREALTCALCLEVFRNPKLLSCTHTFCQKCLEDLVTRHPDGSFPCPSCRRDIQVPDGGASAFQANFYIEQEDLERARSESHCFVHPQKEYDLFCVKCDALICMDCKLTKHLHHESQSLDEAVEVAQGQLTEAKERLEDVAADLERNIKERKADQTEFREKKAVVEREIRQRHATIVATADSYRDEALAALETVASDSESTRTKDLQTVESSLDKVQRLQQRMTRAVREQDKCEMVNVAKEMRSGQGSTVSVEELTAIPRLKTKLRPVHQSDTSLEEKMRGCLKDFIGGARQLELEISELELTASQMFHCGENEDTRVFCLCPMDDDTVWVSIDSSPRDVSPTLKKYSASGSLVKSGISTGRVTVKRRSDQKQIVLPHNDTKPQSFAKSQHASVHYGLFFLNSSVSEFVLTTILCDEPFSTKRTRLFAVNCGPHDTFDVDHSQMLFAVVTTQPSSSQRQVCLFKKDRYNKLDTYMSPLQPFQPADVCFFTLVSKQKEVLLIADECNDVIHVVDTDDDKLTFRCFLGPGNPLLLQPTALHTDTRGRLWVGCRGGRIITFQPSQ</sequence>
<dbReference type="InterPro" id="IPR017907">
    <property type="entry name" value="Znf_RING_CS"/>
</dbReference>